<dbReference type="VEuPathDB" id="FungiDB:AMAG_10583"/>
<proteinExistence type="predicted"/>
<accession>A0A0L0SQY6</accession>
<organism evidence="3 4">
    <name type="scientific">Allomyces macrogynus (strain ATCC 38327)</name>
    <name type="common">Allomyces javanicus var. macrogynus</name>
    <dbReference type="NCBI Taxonomy" id="578462"/>
    <lineage>
        <taxon>Eukaryota</taxon>
        <taxon>Fungi</taxon>
        <taxon>Fungi incertae sedis</taxon>
        <taxon>Blastocladiomycota</taxon>
        <taxon>Blastocladiomycetes</taxon>
        <taxon>Blastocladiales</taxon>
        <taxon>Blastocladiaceae</taxon>
        <taxon>Allomyces</taxon>
    </lineage>
</organism>
<evidence type="ECO:0000256" key="1">
    <source>
        <dbReference type="SAM" id="MobiDB-lite"/>
    </source>
</evidence>
<keyword evidence="2" id="KW-1133">Transmembrane helix</keyword>
<evidence type="ECO:0000256" key="2">
    <source>
        <dbReference type="SAM" id="Phobius"/>
    </source>
</evidence>
<evidence type="ECO:0000313" key="3">
    <source>
        <dbReference type="EMBL" id="KNE64916.1"/>
    </source>
</evidence>
<reference evidence="4" key="2">
    <citation type="submission" date="2009-11" db="EMBL/GenBank/DDBJ databases">
        <title>The Genome Sequence of Allomyces macrogynus strain ATCC 38327.</title>
        <authorList>
            <consortium name="The Broad Institute Genome Sequencing Platform"/>
            <person name="Russ C."/>
            <person name="Cuomo C."/>
            <person name="Shea T."/>
            <person name="Young S.K."/>
            <person name="Zeng Q."/>
            <person name="Koehrsen M."/>
            <person name="Haas B."/>
            <person name="Borodovsky M."/>
            <person name="Guigo R."/>
            <person name="Alvarado L."/>
            <person name="Berlin A."/>
            <person name="Borenstein D."/>
            <person name="Chen Z."/>
            <person name="Engels R."/>
            <person name="Freedman E."/>
            <person name="Gellesch M."/>
            <person name="Goldberg J."/>
            <person name="Griggs A."/>
            <person name="Gujja S."/>
            <person name="Heiman D."/>
            <person name="Hepburn T."/>
            <person name="Howarth C."/>
            <person name="Jen D."/>
            <person name="Larson L."/>
            <person name="Lewis B."/>
            <person name="Mehta T."/>
            <person name="Park D."/>
            <person name="Pearson M."/>
            <person name="Roberts A."/>
            <person name="Saif S."/>
            <person name="Shenoy N."/>
            <person name="Sisk P."/>
            <person name="Stolte C."/>
            <person name="Sykes S."/>
            <person name="Walk T."/>
            <person name="White J."/>
            <person name="Yandava C."/>
            <person name="Burger G."/>
            <person name="Gray M.W."/>
            <person name="Holland P.W.H."/>
            <person name="King N."/>
            <person name="Lang F.B.F."/>
            <person name="Roger A.J."/>
            <person name="Ruiz-Trillo I."/>
            <person name="Lander E."/>
            <person name="Nusbaum C."/>
        </authorList>
    </citation>
    <scope>NUCLEOTIDE SEQUENCE [LARGE SCALE GENOMIC DNA]</scope>
    <source>
        <strain evidence="4">ATCC 38327</strain>
    </source>
</reference>
<dbReference type="EMBL" id="GG745346">
    <property type="protein sequence ID" value="KNE64916.1"/>
    <property type="molecule type" value="Genomic_DNA"/>
</dbReference>
<sequence>MPPPSTSTRRATAPTNQPSALAMVLALAVLAWAATNLVGLSYATSMIRDVRAAATSARVRSCVRQLVWALIACPFATFARVIAWPFSIVNRVVGAAARLTPRRASAVASPSSSPPSLNLRHGKPDWSNETHNGPVYGVAQALAALVAMDDTEGSSASSRRVLPRRRSVERLVAPACEGEDMDVMCDMPASE</sequence>
<keyword evidence="4" id="KW-1185">Reference proteome</keyword>
<name>A0A0L0SQY6_ALLM3</name>
<feature type="compositionally biased region" description="Low complexity" evidence="1">
    <location>
        <begin position="104"/>
        <end position="116"/>
    </location>
</feature>
<dbReference type="Proteomes" id="UP000054350">
    <property type="component" value="Unassembled WGS sequence"/>
</dbReference>
<protein>
    <submittedName>
        <fullName evidence="3">Uncharacterized protein</fullName>
    </submittedName>
</protein>
<feature type="transmembrane region" description="Helical" evidence="2">
    <location>
        <begin position="20"/>
        <end position="45"/>
    </location>
</feature>
<keyword evidence="2" id="KW-0472">Membrane</keyword>
<keyword evidence="2" id="KW-0812">Transmembrane</keyword>
<feature type="region of interest" description="Disordered" evidence="1">
    <location>
        <begin position="103"/>
        <end position="124"/>
    </location>
</feature>
<evidence type="ECO:0000313" key="4">
    <source>
        <dbReference type="Proteomes" id="UP000054350"/>
    </source>
</evidence>
<reference evidence="3 4" key="1">
    <citation type="submission" date="2009-11" db="EMBL/GenBank/DDBJ databases">
        <title>Annotation of Allomyces macrogynus ATCC 38327.</title>
        <authorList>
            <consortium name="The Broad Institute Genome Sequencing Platform"/>
            <person name="Russ C."/>
            <person name="Cuomo C."/>
            <person name="Burger G."/>
            <person name="Gray M.W."/>
            <person name="Holland P.W.H."/>
            <person name="King N."/>
            <person name="Lang F.B.F."/>
            <person name="Roger A.J."/>
            <person name="Ruiz-Trillo I."/>
            <person name="Young S.K."/>
            <person name="Zeng Q."/>
            <person name="Gargeya S."/>
            <person name="Fitzgerald M."/>
            <person name="Haas B."/>
            <person name="Abouelleil A."/>
            <person name="Alvarado L."/>
            <person name="Arachchi H.M."/>
            <person name="Berlin A."/>
            <person name="Chapman S.B."/>
            <person name="Gearin G."/>
            <person name="Goldberg J."/>
            <person name="Griggs A."/>
            <person name="Gujja S."/>
            <person name="Hansen M."/>
            <person name="Heiman D."/>
            <person name="Howarth C."/>
            <person name="Larimer J."/>
            <person name="Lui A."/>
            <person name="MacDonald P.J.P."/>
            <person name="McCowen C."/>
            <person name="Montmayeur A."/>
            <person name="Murphy C."/>
            <person name="Neiman D."/>
            <person name="Pearson M."/>
            <person name="Priest M."/>
            <person name="Roberts A."/>
            <person name="Saif S."/>
            <person name="Shea T."/>
            <person name="Sisk P."/>
            <person name="Stolte C."/>
            <person name="Sykes S."/>
            <person name="Wortman J."/>
            <person name="Nusbaum C."/>
            <person name="Birren B."/>
        </authorList>
    </citation>
    <scope>NUCLEOTIDE SEQUENCE [LARGE SCALE GENOMIC DNA]</scope>
    <source>
        <strain evidence="3 4">ATCC 38327</strain>
    </source>
</reference>
<gene>
    <name evidence="3" type="ORF">AMAG_10583</name>
</gene>
<dbReference type="AlphaFoldDB" id="A0A0L0SQY6"/>
<feature type="transmembrane region" description="Helical" evidence="2">
    <location>
        <begin position="66"/>
        <end position="86"/>
    </location>
</feature>